<organism evidence="4 5">
    <name type="scientific">Nocardioides zhouii</name>
    <dbReference type="NCBI Taxonomy" id="1168729"/>
    <lineage>
        <taxon>Bacteria</taxon>
        <taxon>Bacillati</taxon>
        <taxon>Actinomycetota</taxon>
        <taxon>Actinomycetes</taxon>
        <taxon>Propionibacteriales</taxon>
        <taxon>Nocardioidaceae</taxon>
        <taxon>Nocardioides</taxon>
    </lineage>
</organism>
<dbReference type="GO" id="GO:0006355">
    <property type="term" value="P:regulation of DNA-templated transcription"/>
    <property type="evidence" value="ECO:0007669"/>
    <property type="project" value="InterPro"/>
</dbReference>
<dbReference type="PROSITE" id="PS00622">
    <property type="entry name" value="HTH_LUXR_1"/>
    <property type="match status" value="1"/>
</dbReference>
<protein>
    <submittedName>
        <fullName evidence="4">LuxR family transcriptional regulator</fullName>
    </submittedName>
</protein>
<evidence type="ECO:0000313" key="4">
    <source>
        <dbReference type="EMBL" id="RYC07282.1"/>
    </source>
</evidence>
<dbReference type="SUPFAM" id="SSF46894">
    <property type="entry name" value="C-terminal effector domain of the bipartite response regulators"/>
    <property type="match status" value="1"/>
</dbReference>
<keyword evidence="2" id="KW-0067">ATP-binding</keyword>
<dbReference type="InterPro" id="IPR036388">
    <property type="entry name" value="WH-like_DNA-bd_sf"/>
</dbReference>
<evidence type="ECO:0000256" key="1">
    <source>
        <dbReference type="ARBA" id="ARBA00022741"/>
    </source>
</evidence>
<dbReference type="Gene3D" id="1.25.40.10">
    <property type="entry name" value="Tetratricopeptide repeat domain"/>
    <property type="match status" value="1"/>
</dbReference>
<keyword evidence="1" id="KW-0547">Nucleotide-binding</keyword>
<dbReference type="Gene3D" id="1.10.10.10">
    <property type="entry name" value="Winged helix-like DNA-binding domain superfamily/Winged helix DNA-binding domain"/>
    <property type="match status" value="1"/>
</dbReference>
<dbReference type="CDD" id="cd06170">
    <property type="entry name" value="LuxR_C_like"/>
    <property type="match status" value="1"/>
</dbReference>
<dbReference type="Proteomes" id="UP000291101">
    <property type="component" value="Unassembled WGS sequence"/>
</dbReference>
<dbReference type="GO" id="GO:0005524">
    <property type="term" value="F:ATP binding"/>
    <property type="evidence" value="ECO:0007669"/>
    <property type="project" value="UniProtKB-KW"/>
</dbReference>
<dbReference type="SUPFAM" id="SSF52540">
    <property type="entry name" value="P-loop containing nucleoside triphosphate hydrolases"/>
    <property type="match status" value="1"/>
</dbReference>
<dbReference type="InterPro" id="IPR000792">
    <property type="entry name" value="Tscrpt_reg_LuxR_C"/>
</dbReference>
<name>A0A4Q2SNT0_9ACTN</name>
<evidence type="ECO:0000259" key="3">
    <source>
        <dbReference type="PROSITE" id="PS50043"/>
    </source>
</evidence>
<dbReference type="Pfam" id="PF13191">
    <property type="entry name" value="AAA_16"/>
    <property type="match status" value="1"/>
</dbReference>
<dbReference type="InterPro" id="IPR016032">
    <property type="entry name" value="Sig_transdc_resp-reg_C-effctor"/>
</dbReference>
<dbReference type="RefSeq" id="WP_129427785.1">
    <property type="nucleotide sequence ID" value="NZ_SDWV01000016.1"/>
</dbReference>
<dbReference type="AlphaFoldDB" id="A0A4Q2SNT0"/>
<feature type="domain" description="HTH luxR-type" evidence="3">
    <location>
        <begin position="844"/>
        <end position="909"/>
    </location>
</feature>
<dbReference type="PANTHER" id="PTHR16305">
    <property type="entry name" value="TESTICULAR SOLUBLE ADENYLYL CYCLASE"/>
    <property type="match status" value="1"/>
</dbReference>
<dbReference type="SUPFAM" id="SSF48452">
    <property type="entry name" value="TPR-like"/>
    <property type="match status" value="2"/>
</dbReference>
<dbReference type="PROSITE" id="PS50043">
    <property type="entry name" value="HTH_LUXR_2"/>
    <property type="match status" value="1"/>
</dbReference>
<dbReference type="GO" id="GO:0004016">
    <property type="term" value="F:adenylate cyclase activity"/>
    <property type="evidence" value="ECO:0007669"/>
    <property type="project" value="TreeGrafter"/>
</dbReference>
<evidence type="ECO:0000256" key="2">
    <source>
        <dbReference type="ARBA" id="ARBA00022840"/>
    </source>
</evidence>
<accession>A0A4Q2SNT0</accession>
<dbReference type="PANTHER" id="PTHR16305:SF35">
    <property type="entry name" value="TRANSCRIPTIONAL ACTIVATOR DOMAIN"/>
    <property type="match status" value="1"/>
</dbReference>
<dbReference type="GO" id="GO:0003677">
    <property type="term" value="F:DNA binding"/>
    <property type="evidence" value="ECO:0007669"/>
    <property type="project" value="InterPro"/>
</dbReference>
<dbReference type="InterPro" id="IPR041664">
    <property type="entry name" value="AAA_16"/>
</dbReference>
<dbReference type="Pfam" id="PF00196">
    <property type="entry name" value="GerE"/>
    <property type="match status" value="1"/>
</dbReference>
<proteinExistence type="predicted"/>
<dbReference type="SMART" id="SM00421">
    <property type="entry name" value="HTH_LUXR"/>
    <property type="match status" value="1"/>
</dbReference>
<sequence length="920" mass="99025">MSSAQSTVGRDSELALIGAFLERAGGGLTALLIEGEVGIGKSWLWRESVRAAEERGYRVLACQPTESEAGVGFAGLIDLLSSWVDDDPTDLPEPQRRALDAALMRRSTEAPVGQGAVAVALFSVLRLLARAAPTIVAIDDPHWLDVPTRQALGFALRRLEAEPIAVIITRRKDWRADALLEHVPVTRLAVSPLSLGATYQLVHARLGVTLARPALVRVHETSRGNPFFSLELARTWIDRGGVADVGHLPVPERLGDLLPRRLEDLPERTRRVLLLTAAMAGPSVGQLQEAMGRPVEHDVARAETAGVIDSSDGTVRFTHPLMAATVYDAATAAQRRMVHRELADVVQDPEERARHLSLSSLEPDEALAAALDDASARVARRGATDVAATFAERALEFTPLGEHDATFRRAMAAGVYALAAGDRSRARALFERAVADAPPGPGRAGALRWLAELSTPLGHGLALCDRALLDAGTDAAVASRIHRTKGAIAYFLGDVPAAEHHAGLGVELAERSGDDQALGMAIAELAHWTFCGGGGVRRDLFERAVALDGSAGASSPRSHLAKVVMDNDGHDEAREFLTLLLDETMETGDLYAASTHLFHLAELDVWAAEWLGAIRHARESLQLRQHLDQSGAPLYAEAMARACLGDVDEARSLAEAGLVEARRAEDVVFCMQNLHVLGFVELSLGNHEAARALLGEATDLMRPRWNREFGDCHMVPDEIEALVALGELARAEDLVGWMDEVARATQRAWTVATGARSRALVQAARNDLDGADASLERALTAHERLPMPLELGRTLLIRGIVQRRMKRRAVARETLGRALALFEGCGATLWAGRARSEIARLGVRSTAQVDLTPVERRIAALVAQGCTNGEIGAALSLSRKTVEANLSRSYRKLGVRSRAELVARMSVPRESTSTPGATRA</sequence>
<comment type="caution">
    <text evidence="4">The sequence shown here is derived from an EMBL/GenBank/DDBJ whole genome shotgun (WGS) entry which is preliminary data.</text>
</comment>
<dbReference type="EMBL" id="SDWV01000016">
    <property type="protein sequence ID" value="RYC07282.1"/>
    <property type="molecule type" value="Genomic_DNA"/>
</dbReference>
<gene>
    <name evidence="4" type="ORF">EUA94_15500</name>
</gene>
<evidence type="ECO:0000313" key="5">
    <source>
        <dbReference type="Proteomes" id="UP000291101"/>
    </source>
</evidence>
<dbReference type="InterPro" id="IPR011990">
    <property type="entry name" value="TPR-like_helical_dom_sf"/>
</dbReference>
<reference evidence="4 5" key="1">
    <citation type="submission" date="2019-01" db="EMBL/GenBank/DDBJ databases">
        <title>Novel species of Nocardioides.</title>
        <authorList>
            <person name="Liu Q."/>
            <person name="X Y.-H."/>
        </authorList>
    </citation>
    <scope>NUCLEOTIDE SEQUENCE [LARGE SCALE GENOMIC DNA]</scope>
    <source>
        <strain evidence="4 5">HLT2-9</strain>
    </source>
</reference>
<keyword evidence="5" id="KW-1185">Reference proteome</keyword>
<dbReference type="InterPro" id="IPR027417">
    <property type="entry name" value="P-loop_NTPase"/>
</dbReference>
<dbReference type="PRINTS" id="PR00038">
    <property type="entry name" value="HTHLUXR"/>
</dbReference>
<dbReference type="OrthoDB" id="134933at2"/>
<dbReference type="GO" id="GO:0005737">
    <property type="term" value="C:cytoplasm"/>
    <property type="evidence" value="ECO:0007669"/>
    <property type="project" value="TreeGrafter"/>
</dbReference>